<evidence type="ECO:0000313" key="3">
    <source>
        <dbReference type="Proteomes" id="UP000604046"/>
    </source>
</evidence>
<name>A0A812R8F6_9DINO</name>
<proteinExistence type="predicted"/>
<evidence type="ECO:0000256" key="1">
    <source>
        <dbReference type="SAM" id="MobiDB-lite"/>
    </source>
</evidence>
<feature type="region of interest" description="Disordered" evidence="1">
    <location>
        <begin position="31"/>
        <end position="57"/>
    </location>
</feature>
<accession>A0A812R8F6</accession>
<dbReference type="EMBL" id="CAJNDS010002316">
    <property type="protein sequence ID" value="CAE7427933.1"/>
    <property type="molecule type" value="Genomic_DNA"/>
</dbReference>
<evidence type="ECO:0000313" key="2">
    <source>
        <dbReference type="EMBL" id="CAE7427933.1"/>
    </source>
</evidence>
<keyword evidence="3" id="KW-1185">Reference proteome</keyword>
<protein>
    <submittedName>
        <fullName evidence="2">Uncharacterized protein</fullName>
    </submittedName>
</protein>
<sequence length="99" mass="10962">MGIQEACEEKRGKRADSTSWILRSFGCKAEDTKKSVPAHLHPHPRNPRQGRPSKQELPSMLQEIEVLWDIDGSLPLPQEGCLTPMSVAGSGPARECLRT</sequence>
<reference evidence="2" key="1">
    <citation type="submission" date="2021-02" db="EMBL/GenBank/DDBJ databases">
        <authorList>
            <person name="Dougan E. K."/>
            <person name="Rhodes N."/>
            <person name="Thang M."/>
            <person name="Chan C."/>
        </authorList>
    </citation>
    <scope>NUCLEOTIDE SEQUENCE</scope>
</reference>
<dbReference type="AlphaFoldDB" id="A0A812R8F6"/>
<organism evidence="2 3">
    <name type="scientific">Symbiodinium natans</name>
    <dbReference type="NCBI Taxonomy" id="878477"/>
    <lineage>
        <taxon>Eukaryota</taxon>
        <taxon>Sar</taxon>
        <taxon>Alveolata</taxon>
        <taxon>Dinophyceae</taxon>
        <taxon>Suessiales</taxon>
        <taxon>Symbiodiniaceae</taxon>
        <taxon>Symbiodinium</taxon>
    </lineage>
</organism>
<gene>
    <name evidence="2" type="ORF">SNAT2548_LOCUS23264</name>
</gene>
<dbReference type="Proteomes" id="UP000604046">
    <property type="component" value="Unassembled WGS sequence"/>
</dbReference>
<comment type="caution">
    <text evidence="2">The sequence shown here is derived from an EMBL/GenBank/DDBJ whole genome shotgun (WGS) entry which is preliminary data.</text>
</comment>